<feature type="compositionally biased region" description="Polar residues" evidence="1">
    <location>
        <begin position="451"/>
        <end position="460"/>
    </location>
</feature>
<dbReference type="EMBL" id="JAWRVI010000092">
    <property type="protein sequence ID" value="KAK4077703.1"/>
    <property type="molecule type" value="Genomic_DNA"/>
</dbReference>
<evidence type="ECO:0000259" key="2">
    <source>
        <dbReference type="Pfam" id="PF07859"/>
    </source>
</evidence>
<keyword evidence="4" id="KW-1185">Reference proteome</keyword>
<sequence length="473" mass="52373">MPPVIFAGLFMTLWCWKCTMLILFQNLIIYNPFMPPNARSMLISDFARQCGGVEWREERIESLDRTEIALCVSEISARGAARSGSTASPTPVYILYFQGNASSLPPRLPDVSWVLRRIRDGDESIHCTTVCLSYRGYWTSHDRPSEKGIDKDAVAALQWISELHRGRNAASQLPEPVVVLWGQSIGCGFATNLAARSDSNATTLDINALVLETPFTNTRAMLKAIYPQRWLPYQYLWPFLRTQLDSWQNLGAIAQRQTRCLPEVYIVEAAKDELVPQDHGATLEKRCTDVGLTVQRRKVRAALHNDVSVRQEGKQALAESILSAIGNATRASKQPYDSGLYRAAGRACIYADAMAKDQSQMGGGAGTAVYRRGQAILASPAKRNGPGVRCTATMFVAHLRVYQNAGFFCVRLSKMFAALGFEMMHASARTTAQSWPSVDAYLVGLDEAQPTQPSSFQASRCTRHSPRQFAHPG</sequence>
<dbReference type="InterPro" id="IPR029058">
    <property type="entry name" value="AB_hydrolase_fold"/>
</dbReference>
<dbReference type="Proteomes" id="UP001287286">
    <property type="component" value="Unassembled WGS sequence"/>
</dbReference>
<dbReference type="SUPFAM" id="SSF53474">
    <property type="entry name" value="alpha/beta-Hydrolases"/>
    <property type="match status" value="1"/>
</dbReference>
<feature type="region of interest" description="Disordered" evidence="1">
    <location>
        <begin position="451"/>
        <end position="473"/>
    </location>
</feature>
<evidence type="ECO:0000256" key="1">
    <source>
        <dbReference type="SAM" id="MobiDB-lite"/>
    </source>
</evidence>
<comment type="caution">
    <text evidence="3">The sequence shown here is derived from an EMBL/GenBank/DDBJ whole genome shotgun (WGS) entry which is preliminary data.</text>
</comment>
<dbReference type="Pfam" id="PF07859">
    <property type="entry name" value="Abhydrolase_3"/>
    <property type="match status" value="1"/>
</dbReference>
<organism evidence="3 4">
    <name type="scientific">Purpureocillium lilacinum</name>
    <name type="common">Paecilomyces lilacinus</name>
    <dbReference type="NCBI Taxonomy" id="33203"/>
    <lineage>
        <taxon>Eukaryota</taxon>
        <taxon>Fungi</taxon>
        <taxon>Dikarya</taxon>
        <taxon>Ascomycota</taxon>
        <taxon>Pezizomycotina</taxon>
        <taxon>Sordariomycetes</taxon>
        <taxon>Hypocreomycetidae</taxon>
        <taxon>Hypocreales</taxon>
        <taxon>Ophiocordycipitaceae</taxon>
        <taxon>Purpureocillium</taxon>
    </lineage>
</organism>
<evidence type="ECO:0000313" key="4">
    <source>
        <dbReference type="Proteomes" id="UP001287286"/>
    </source>
</evidence>
<gene>
    <name evidence="3" type="ORF">Purlil1_12207</name>
</gene>
<dbReference type="PANTHER" id="PTHR12277">
    <property type="entry name" value="ALPHA/BETA HYDROLASE DOMAIN-CONTAINING PROTEIN"/>
    <property type="match status" value="1"/>
</dbReference>
<protein>
    <recommendedName>
        <fullName evidence="2">Alpha/beta hydrolase fold-3 domain-containing protein</fullName>
    </recommendedName>
</protein>
<accession>A0ABR0BI63</accession>
<dbReference type="Gene3D" id="3.40.50.1820">
    <property type="entry name" value="alpha/beta hydrolase"/>
    <property type="match status" value="1"/>
</dbReference>
<dbReference type="PANTHER" id="PTHR12277:SF64">
    <property type="entry name" value="SUPERFAMILY HYDROLASE, PUTATIVE (AFU_ORTHOLOGUE AFUA_3G01760)-RELATED"/>
    <property type="match status" value="1"/>
</dbReference>
<dbReference type="InterPro" id="IPR013094">
    <property type="entry name" value="AB_hydrolase_3"/>
</dbReference>
<proteinExistence type="predicted"/>
<name>A0ABR0BI63_PURLI</name>
<evidence type="ECO:0000313" key="3">
    <source>
        <dbReference type="EMBL" id="KAK4077703.1"/>
    </source>
</evidence>
<reference evidence="3 4" key="1">
    <citation type="journal article" date="2024" name="Microbiol. Resour. Announc.">
        <title>Genome annotations for the ascomycete fungi Trichoderma harzianum, Trichoderma aggressivum, and Purpureocillium lilacinum.</title>
        <authorList>
            <person name="Beijen E.P.W."/>
            <person name="Ohm R.A."/>
        </authorList>
    </citation>
    <scope>NUCLEOTIDE SEQUENCE [LARGE SCALE GENOMIC DNA]</scope>
    <source>
        <strain evidence="3 4">CBS 150709</strain>
    </source>
</reference>
<feature type="domain" description="Alpha/beta hydrolase fold-3" evidence="2">
    <location>
        <begin position="151"/>
        <end position="304"/>
    </location>
</feature>